<evidence type="ECO:0000256" key="2">
    <source>
        <dbReference type="ARBA" id="ARBA00022475"/>
    </source>
</evidence>
<dbReference type="PANTHER" id="PTHR33362">
    <property type="entry name" value="SIALIC ACID TRAP TRANSPORTER PERMEASE PROTEIN SIAT-RELATED"/>
    <property type="match status" value="1"/>
</dbReference>
<comment type="subunit">
    <text evidence="7">The complex comprises the extracytoplasmic solute receptor protein and the two transmembrane proteins.</text>
</comment>
<feature type="transmembrane region" description="Helical" evidence="7">
    <location>
        <begin position="246"/>
        <end position="270"/>
    </location>
</feature>
<feature type="domain" description="TRAP C4-dicarboxylate transport system permease DctM subunit" evidence="8">
    <location>
        <begin position="12"/>
        <end position="421"/>
    </location>
</feature>
<proteinExistence type="inferred from homology"/>
<comment type="function">
    <text evidence="7">Part of the tripartite ATP-independent periplasmic (TRAP) transport system.</text>
</comment>
<evidence type="ECO:0000256" key="1">
    <source>
        <dbReference type="ARBA" id="ARBA00004429"/>
    </source>
</evidence>
<reference evidence="9 10" key="1">
    <citation type="submission" date="2018-06" db="EMBL/GenBank/DDBJ databases">
        <authorList>
            <consortium name="Pathogen Informatics"/>
            <person name="Doyle S."/>
        </authorList>
    </citation>
    <scope>NUCLEOTIDE SEQUENCE [LARGE SCALE GENOMIC DNA]</scope>
    <source>
        <strain evidence="9 10">NCTC13337</strain>
    </source>
</reference>
<dbReference type="AlphaFoldDB" id="A0A380MRU1"/>
<feature type="transmembrane region" description="Helical" evidence="7">
    <location>
        <begin position="404"/>
        <end position="425"/>
    </location>
</feature>
<gene>
    <name evidence="9" type="primary">siaT_4</name>
    <name evidence="9" type="ORF">NCTC13337_01041</name>
</gene>
<feature type="transmembrane region" description="Helical" evidence="7">
    <location>
        <begin position="320"/>
        <end position="348"/>
    </location>
</feature>
<feature type="transmembrane region" description="Helical" evidence="7">
    <location>
        <begin position="175"/>
        <end position="199"/>
    </location>
</feature>
<dbReference type="InterPro" id="IPR004681">
    <property type="entry name" value="TRAP_DctM"/>
</dbReference>
<dbReference type="NCBIfam" id="TIGR00786">
    <property type="entry name" value="dctM"/>
    <property type="match status" value="1"/>
</dbReference>
<comment type="subcellular location">
    <subcellularLocation>
        <location evidence="1 7">Cell inner membrane</location>
        <topology evidence="1 7">Multi-pass membrane protein</topology>
    </subcellularLocation>
</comment>
<dbReference type="RefSeq" id="WP_072576716.1">
    <property type="nucleotide sequence ID" value="NZ_LWHB01000093.1"/>
</dbReference>
<name>A0A380MRU1_9GAMM</name>
<feature type="transmembrane region" description="Helical" evidence="7">
    <location>
        <begin position="220"/>
        <end position="240"/>
    </location>
</feature>
<dbReference type="PIRSF" id="PIRSF006066">
    <property type="entry name" value="HI0050"/>
    <property type="match status" value="1"/>
</dbReference>
<organism evidence="9 10">
    <name type="scientific">Suttonella ornithocola</name>
    <dbReference type="NCBI Taxonomy" id="279832"/>
    <lineage>
        <taxon>Bacteria</taxon>
        <taxon>Pseudomonadati</taxon>
        <taxon>Pseudomonadota</taxon>
        <taxon>Gammaproteobacteria</taxon>
        <taxon>Cardiobacteriales</taxon>
        <taxon>Cardiobacteriaceae</taxon>
        <taxon>Suttonella</taxon>
    </lineage>
</organism>
<keyword evidence="5 7" id="KW-1133">Transmembrane helix</keyword>
<keyword evidence="2" id="KW-1003">Cell membrane</keyword>
<sequence>MNSTVIAIILLTVLFASLAGGLWVALSLLLVSAVGYVLSDTGSWGNVIATISWGAIGESLAPLPMFIWMGEILFRSGLSKNLFEGLSVWLNRVPGRLFHVNVLSSGLFAAVCGSSAATVATVGNITLPQLKRMGYQESFAIGSLGGSGTLGLLIPPSIMMIIYGVAAQVSISRLFMAGVIPGILLIMLFMGYTTIYSLIHHDVAPPRTEAATESKWRATIKLLPVVALIIAVLGSIYVGIASPNEASAVGVLGALILTLLERSLTWRIFWEGLMATVRTTSMLMLIIVTATVLTNAMGFIGLPRQLAEFVQSLNLSAGWLILALSLLFVILGCFLDGISVILLTTATIMPMIEAAGIDKLWFGIYLIIIVEMAQITPPVGFNLFVLQALTGKDLLKVARYTMPFFFLLALAVVLLWIFPELATWLPTTMREMN</sequence>
<dbReference type="GO" id="GO:0005886">
    <property type="term" value="C:plasma membrane"/>
    <property type="evidence" value="ECO:0007669"/>
    <property type="project" value="UniProtKB-SubCell"/>
</dbReference>
<feature type="transmembrane region" description="Helical" evidence="7">
    <location>
        <begin position="6"/>
        <end position="39"/>
    </location>
</feature>
<evidence type="ECO:0000259" key="8">
    <source>
        <dbReference type="Pfam" id="PF06808"/>
    </source>
</evidence>
<dbReference type="Pfam" id="PF06808">
    <property type="entry name" value="DctM"/>
    <property type="match status" value="1"/>
</dbReference>
<comment type="caution">
    <text evidence="7">Lacks conserved residue(s) required for the propagation of feature annotation.</text>
</comment>
<comment type="similarity">
    <text evidence="7">Belongs to the TRAP transporter large permease family.</text>
</comment>
<accession>A0A380MRU1</accession>
<dbReference type="EMBL" id="UHIC01000001">
    <property type="protein sequence ID" value="SUO95008.1"/>
    <property type="molecule type" value="Genomic_DNA"/>
</dbReference>
<dbReference type="InterPro" id="IPR010656">
    <property type="entry name" value="DctM"/>
</dbReference>
<evidence type="ECO:0000313" key="10">
    <source>
        <dbReference type="Proteomes" id="UP000254601"/>
    </source>
</evidence>
<keyword evidence="4 7" id="KW-0812">Transmembrane</keyword>
<dbReference type="PANTHER" id="PTHR33362:SF5">
    <property type="entry name" value="C4-DICARBOXYLATE TRAP TRANSPORTER LARGE PERMEASE PROTEIN DCTM"/>
    <property type="match status" value="1"/>
</dbReference>
<feature type="transmembrane region" description="Helical" evidence="7">
    <location>
        <begin position="282"/>
        <end position="300"/>
    </location>
</feature>
<evidence type="ECO:0000256" key="5">
    <source>
        <dbReference type="ARBA" id="ARBA00022989"/>
    </source>
</evidence>
<dbReference type="OrthoDB" id="9796052at2"/>
<dbReference type="Proteomes" id="UP000254601">
    <property type="component" value="Unassembled WGS sequence"/>
</dbReference>
<feature type="transmembrane region" description="Helical" evidence="7">
    <location>
        <begin position="139"/>
        <end position="163"/>
    </location>
</feature>
<feature type="transmembrane region" description="Helical" evidence="7">
    <location>
        <begin position="98"/>
        <end position="127"/>
    </location>
</feature>
<evidence type="ECO:0000256" key="3">
    <source>
        <dbReference type="ARBA" id="ARBA00022519"/>
    </source>
</evidence>
<keyword evidence="7" id="KW-0813">Transport</keyword>
<evidence type="ECO:0000313" key="9">
    <source>
        <dbReference type="EMBL" id="SUO95008.1"/>
    </source>
</evidence>
<keyword evidence="6 7" id="KW-0472">Membrane</keyword>
<protein>
    <recommendedName>
        <fullName evidence="7">TRAP transporter large permease protein</fullName>
    </recommendedName>
</protein>
<dbReference type="GO" id="GO:0022857">
    <property type="term" value="F:transmembrane transporter activity"/>
    <property type="evidence" value="ECO:0007669"/>
    <property type="project" value="UniProtKB-UniRule"/>
</dbReference>
<feature type="transmembrane region" description="Helical" evidence="7">
    <location>
        <begin position="360"/>
        <end position="384"/>
    </location>
</feature>
<evidence type="ECO:0000256" key="4">
    <source>
        <dbReference type="ARBA" id="ARBA00022692"/>
    </source>
</evidence>
<evidence type="ECO:0000256" key="7">
    <source>
        <dbReference type="RuleBase" id="RU369079"/>
    </source>
</evidence>
<evidence type="ECO:0000256" key="6">
    <source>
        <dbReference type="ARBA" id="ARBA00023136"/>
    </source>
</evidence>
<keyword evidence="3 7" id="KW-0997">Cell inner membrane</keyword>
<keyword evidence="10" id="KW-1185">Reference proteome</keyword>